<evidence type="ECO:0000256" key="10">
    <source>
        <dbReference type="SAM" id="MobiDB-lite"/>
    </source>
</evidence>
<gene>
    <name evidence="14" type="ORF">CEUSTIGMA_g1539.t1</name>
</gene>
<keyword evidence="5 11" id="KW-1133">Transmembrane helix</keyword>
<comment type="function">
    <text evidence="7">Involved in the targeting and/or fusion of transport vesicles to their target membrane.</text>
</comment>
<evidence type="ECO:0000313" key="15">
    <source>
        <dbReference type="Proteomes" id="UP000232323"/>
    </source>
</evidence>
<reference evidence="14 15" key="1">
    <citation type="submission" date="2017-08" db="EMBL/GenBank/DDBJ databases">
        <title>Acidophilic green algal genome provides insights into adaptation to an acidic environment.</title>
        <authorList>
            <person name="Hirooka S."/>
            <person name="Hirose Y."/>
            <person name="Kanesaki Y."/>
            <person name="Higuchi S."/>
            <person name="Fujiwara T."/>
            <person name="Onuma R."/>
            <person name="Era A."/>
            <person name="Ohbayashi R."/>
            <person name="Uzuka A."/>
            <person name="Nozaki H."/>
            <person name="Yoshikawa H."/>
            <person name="Miyagishima S.Y."/>
        </authorList>
    </citation>
    <scope>NUCLEOTIDE SEQUENCE [LARGE SCALE GENOMIC DNA]</scope>
    <source>
        <strain evidence="14 15">NIES-2499</strain>
    </source>
</reference>
<dbReference type="PRINTS" id="PR00219">
    <property type="entry name" value="SYNAPTOBREVN"/>
</dbReference>
<evidence type="ECO:0000256" key="4">
    <source>
        <dbReference type="ARBA" id="ARBA00022927"/>
    </source>
</evidence>
<dbReference type="Pfam" id="PF00957">
    <property type="entry name" value="Synaptobrevin"/>
    <property type="match status" value="1"/>
</dbReference>
<dbReference type="GO" id="GO:0016192">
    <property type="term" value="P:vesicle-mediated transport"/>
    <property type="evidence" value="ECO:0007669"/>
    <property type="project" value="InterPro"/>
</dbReference>
<dbReference type="InterPro" id="IPR001388">
    <property type="entry name" value="Synaptobrevin-like"/>
</dbReference>
<sequence length="244" mass="26848">MPILYSAVFRGVTNVADFSTIPGNFNAVAKEYLTKASRNDGKYTYVVEGTTFNFFTKDGTTFLCVADEGYGRILPAAYLDKLAADWTAEIGEKLPKDGVREGQLTATYSKRIKNLVDQITASPEQFSKIQAVQQKVNVAKDVMLKNMETMMIRQEKLDTMVDKSDGLLDAASQFQSSGKKLRTHMWWNNFKIKIIIGAAVLLLLLILFLVICFSAVHCFSSSSSPNSTPNLSPTQVPSPPPSAG</sequence>
<evidence type="ECO:0000259" key="13">
    <source>
        <dbReference type="PROSITE" id="PS50892"/>
    </source>
</evidence>
<dbReference type="GO" id="GO:0015031">
    <property type="term" value="P:protein transport"/>
    <property type="evidence" value="ECO:0007669"/>
    <property type="project" value="UniProtKB-KW"/>
</dbReference>
<dbReference type="GO" id="GO:0016020">
    <property type="term" value="C:membrane"/>
    <property type="evidence" value="ECO:0007669"/>
    <property type="project" value="InterPro"/>
</dbReference>
<dbReference type="InterPro" id="IPR042855">
    <property type="entry name" value="V_SNARE_CC"/>
</dbReference>
<evidence type="ECO:0000256" key="3">
    <source>
        <dbReference type="ARBA" id="ARBA00022692"/>
    </source>
</evidence>
<dbReference type="Proteomes" id="UP000232323">
    <property type="component" value="Unassembled WGS sequence"/>
</dbReference>
<dbReference type="PANTHER" id="PTHR21136:SF168">
    <property type="entry name" value="VESICLE-ASSOCIATED MEMBRANE PROTEIN 9"/>
    <property type="match status" value="1"/>
</dbReference>
<evidence type="ECO:0000256" key="6">
    <source>
        <dbReference type="ARBA" id="ARBA00023136"/>
    </source>
</evidence>
<dbReference type="PROSITE" id="PS50859">
    <property type="entry name" value="LONGIN"/>
    <property type="match status" value="1"/>
</dbReference>
<evidence type="ECO:0000256" key="5">
    <source>
        <dbReference type="ARBA" id="ARBA00022989"/>
    </source>
</evidence>
<feature type="domain" description="V-SNARE coiled-coil homology" evidence="13">
    <location>
        <begin position="128"/>
        <end position="188"/>
    </location>
</feature>
<keyword evidence="15" id="KW-1185">Reference proteome</keyword>
<keyword evidence="6 11" id="KW-0472">Membrane</keyword>
<feature type="transmembrane region" description="Helical" evidence="11">
    <location>
        <begin position="194"/>
        <end position="216"/>
    </location>
</feature>
<evidence type="ECO:0000256" key="9">
    <source>
        <dbReference type="PROSITE-ProRule" id="PRU00290"/>
    </source>
</evidence>
<dbReference type="EMBL" id="BEGY01000006">
    <property type="protein sequence ID" value="GAX74089.1"/>
    <property type="molecule type" value="Genomic_DNA"/>
</dbReference>
<dbReference type="CDD" id="cd14824">
    <property type="entry name" value="Longin"/>
    <property type="match status" value="1"/>
</dbReference>
<dbReference type="CDD" id="cd15843">
    <property type="entry name" value="R-SNARE"/>
    <property type="match status" value="1"/>
</dbReference>
<keyword evidence="3 11" id="KW-0812">Transmembrane</keyword>
<keyword evidence="9" id="KW-0175">Coiled coil</keyword>
<comment type="caution">
    <text evidence="14">The sequence shown here is derived from an EMBL/GenBank/DDBJ whole genome shotgun (WGS) entry which is preliminary data.</text>
</comment>
<dbReference type="InterPro" id="IPR011012">
    <property type="entry name" value="Longin-like_dom_sf"/>
</dbReference>
<dbReference type="PANTHER" id="PTHR21136">
    <property type="entry name" value="SNARE PROTEINS"/>
    <property type="match status" value="1"/>
</dbReference>
<dbReference type="GO" id="GO:0005737">
    <property type="term" value="C:cytoplasm"/>
    <property type="evidence" value="ECO:0007669"/>
    <property type="project" value="UniProtKB-ARBA"/>
</dbReference>
<dbReference type="GO" id="GO:0012505">
    <property type="term" value="C:endomembrane system"/>
    <property type="evidence" value="ECO:0007669"/>
    <property type="project" value="UniProtKB-SubCell"/>
</dbReference>
<dbReference type="SUPFAM" id="SSF58038">
    <property type="entry name" value="SNARE fusion complex"/>
    <property type="match status" value="1"/>
</dbReference>
<keyword evidence="2" id="KW-0813">Transport</keyword>
<dbReference type="PROSITE" id="PS50892">
    <property type="entry name" value="V_SNARE"/>
    <property type="match status" value="1"/>
</dbReference>
<dbReference type="SMART" id="SM01270">
    <property type="entry name" value="Longin"/>
    <property type="match status" value="1"/>
</dbReference>
<name>A0A250WTM3_9CHLO</name>
<organism evidence="14 15">
    <name type="scientific">Chlamydomonas eustigma</name>
    <dbReference type="NCBI Taxonomy" id="1157962"/>
    <lineage>
        <taxon>Eukaryota</taxon>
        <taxon>Viridiplantae</taxon>
        <taxon>Chlorophyta</taxon>
        <taxon>core chlorophytes</taxon>
        <taxon>Chlorophyceae</taxon>
        <taxon>CS clade</taxon>
        <taxon>Chlamydomonadales</taxon>
        <taxon>Chlamydomonadaceae</taxon>
        <taxon>Chlamydomonas</taxon>
    </lineage>
</organism>
<dbReference type="SUPFAM" id="SSF64356">
    <property type="entry name" value="SNARE-like"/>
    <property type="match status" value="1"/>
</dbReference>
<feature type="domain" description="Longin" evidence="12">
    <location>
        <begin position="7"/>
        <end position="112"/>
    </location>
</feature>
<feature type="region of interest" description="Disordered" evidence="10">
    <location>
        <begin position="222"/>
        <end position="244"/>
    </location>
</feature>
<dbReference type="OrthoDB" id="248747at2759"/>
<evidence type="ECO:0000256" key="8">
    <source>
        <dbReference type="ARBA" id="ARBA00046280"/>
    </source>
</evidence>
<dbReference type="Pfam" id="PF13774">
    <property type="entry name" value="Longin"/>
    <property type="match status" value="1"/>
</dbReference>
<dbReference type="STRING" id="1157962.A0A250WTM3"/>
<dbReference type="InterPro" id="IPR010908">
    <property type="entry name" value="Longin_dom"/>
</dbReference>
<evidence type="ECO:0000256" key="11">
    <source>
        <dbReference type="SAM" id="Phobius"/>
    </source>
</evidence>
<dbReference type="Gene3D" id="3.30.450.50">
    <property type="entry name" value="Longin domain"/>
    <property type="match status" value="1"/>
</dbReference>
<keyword evidence="4" id="KW-0653">Protein transport</keyword>
<protein>
    <recommendedName>
        <fullName evidence="16">V-SNARE coiled-coil homology domain-containing protein</fullName>
    </recommendedName>
</protein>
<accession>A0A250WTM3</accession>
<dbReference type="Gene3D" id="1.20.5.110">
    <property type="match status" value="1"/>
</dbReference>
<comment type="subcellular location">
    <subcellularLocation>
        <location evidence="8">Endomembrane system</location>
        <topology evidence="8">Single-pass type IV membrane protein</topology>
    </subcellularLocation>
</comment>
<evidence type="ECO:0000256" key="7">
    <source>
        <dbReference type="ARBA" id="ARBA00037493"/>
    </source>
</evidence>
<evidence type="ECO:0000313" key="14">
    <source>
        <dbReference type="EMBL" id="GAX74089.1"/>
    </source>
</evidence>
<comment type="similarity">
    <text evidence="1">Belongs to the synaptobrevin family.</text>
</comment>
<proteinExistence type="inferred from homology"/>
<feature type="compositionally biased region" description="Low complexity" evidence="10">
    <location>
        <begin position="222"/>
        <end position="234"/>
    </location>
</feature>
<evidence type="ECO:0000259" key="12">
    <source>
        <dbReference type="PROSITE" id="PS50859"/>
    </source>
</evidence>
<evidence type="ECO:0000256" key="1">
    <source>
        <dbReference type="ARBA" id="ARBA00008025"/>
    </source>
</evidence>
<evidence type="ECO:0008006" key="16">
    <source>
        <dbReference type="Google" id="ProtNLM"/>
    </source>
</evidence>
<dbReference type="AlphaFoldDB" id="A0A250WTM3"/>
<evidence type="ECO:0000256" key="2">
    <source>
        <dbReference type="ARBA" id="ARBA00022448"/>
    </source>
</evidence>
<dbReference type="InterPro" id="IPR051097">
    <property type="entry name" value="Synaptobrevin-like_transport"/>
</dbReference>